<dbReference type="EC" id="2.7.1.63" evidence="1"/>
<dbReference type="Pfam" id="PF00480">
    <property type="entry name" value="ROK"/>
    <property type="match status" value="1"/>
</dbReference>
<dbReference type="SUPFAM" id="SSF53067">
    <property type="entry name" value="Actin-like ATPase domain"/>
    <property type="match status" value="1"/>
</dbReference>
<dbReference type="GO" id="GO:0047330">
    <property type="term" value="F:polyphosphate-glucose phosphotransferase activity"/>
    <property type="evidence" value="ECO:0007669"/>
    <property type="project" value="UniProtKB-EC"/>
</dbReference>
<dbReference type="NCBIfam" id="NF045942">
    <property type="entry name" value="PolPhglucPhase"/>
    <property type="match status" value="1"/>
</dbReference>
<dbReference type="InterPro" id="IPR000600">
    <property type="entry name" value="ROK"/>
</dbReference>
<accession>A0ABV9T7P3</accession>
<dbReference type="Proteomes" id="UP001595818">
    <property type="component" value="Unassembled WGS sequence"/>
</dbReference>
<gene>
    <name evidence="1" type="primary">ppgK</name>
    <name evidence="1" type="ORF">ACFPFU_23220</name>
</gene>
<reference evidence="2" key="1">
    <citation type="journal article" date="2019" name="Int. J. Syst. Evol. Microbiol.">
        <title>The Global Catalogue of Microorganisms (GCM) 10K type strain sequencing project: providing services to taxonomists for standard genome sequencing and annotation.</title>
        <authorList>
            <consortium name="The Broad Institute Genomics Platform"/>
            <consortium name="The Broad Institute Genome Sequencing Center for Infectious Disease"/>
            <person name="Wu L."/>
            <person name="Ma J."/>
        </authorList>
    </citation>
    <scope>NUCLEOTIDE SEQUENCE [LARGE SCALE GENOMIC DNA]</scope>
    <source>
        <strain evidence="2">CGMCC 4.7466</strain>
    </source>
</reference>
<dbReference type="PANTHER" id="PTHR18964">
    <property type="entry name" value="ROK (REPRESSOR, ORF, KINASE) FAMILY"/>
    <property type="match status" value="1"/>
</dbReference>
<proteinExistence type="predicted"/>
<dbReference type="CDD" id="cd24058">
    <property type="entry name" value="ASKHA_NBD_ROK_PPGK"/>
    <property type="match status" value="1"/>
</dbReference>
<protein>
    <submittedName>
        <fullName evidence="1">Polyphosphate--glucose phosphotransferase</fullName>
        <ecNumber evidence="1">2.7.1.63</ecNumber>
    </submittedName>
</protein>
<comment type="caution">
    <text evidence="1">The sequence shown here is derived from an EMBL/GenBank/DDBJ whole genome shotgun (WGS) entry which is preliminary data.</text>
</comment>
<dbReference type="RefSeq" id="WP_377068670.1">
    <property type="nucleotide sequence ID" value="NZ_JBHSJJ010000020.1"/>
</dbReference>
<sequence length="250" mass="26560">MEVLGIDIGGSGIKGAPVDIETGELTAERFRVPTPKPTKPDGVADAVQSIVDHFNWKGPIGCGFPTVVNNGISMTKSNIHKSWVGVAVDKLLQERTGLPVTVINDADAAGLAEMSFGAGVGKTGLVITVTIGTGLGTGVFYDGKLIPNFELGRIFYKNGEIIEYFAADSARKKENLSYKSWGKRFNKFLKHTVRILSPDLFILGGGASKKMDKFIDTITIDVPVIAAEKGNDAGIIGAAVAAKEWPVVQI</sequence>
<dbReference type="EMBL" id="JBHSJJ010000020">
    <property type="protein sequence ID" value="MFC4874633.1"/>
    <property type="molecule type" value="Genomic_DNA"/>
</dbReference>
<keyword evidence="1" id="KW-0808">Transferase</keyword>
<name>A0ABV9T7P3_9BACT</name>
<evidence type="ECO:0000313" key="2">
    <source>
        <dbReference type="Proteomes" id="UP001595818"/>
    </source>
</evidence>
<dbReference type="InterPro" id="IPR043129">
    <property type="entry name" value="ATPase_NBD"/>
</dbReference>
<dbReference type="Gene3D" id="3.30.420.40">
    <property type="match status" value="2"/>
</dbReference>
<evidence type="ECO:0000313" key="1">
    <source>
        <dbReference type="EMBL" id="MFC4874633.1"/>
    </source>
</evidence>
<dbReference type="PANTHER" id="PTHR18964:SF146">
    <property type="entry name" value="POLYPHOSPHATE GLUCOKINASE"/>
    <property type="match status" value="1"/>
</dbReference>
<keyword evidence="2" id="KW-1185">Reference proteome</keyword>
<organism evidence="1 2">
    <name type="scientific">Negadavirga shengliensis</name>
    <dbReference type="NCBI Taxonomy" id="1389218"/>
    <lineage>
        <taxon>Bacteria</taxon>
        <taxon>Pseudomonadati</taxon>
        <taxon>Bacteroidota</taxon>
        <taxon>Cytophagia</taxon>
        <taxon>Cytophagales</taxon>
        <taxon>Cyclobacteriaceae</taxon>
        <taxon>Negadavirga</taxon>
    </lineage>
</organism>